<gene>
    <name evidence="1" type="ORF">ABC228_05205</name>
</gene>
<sequence length="160" mass="18253">MIVPIIGNVAYSITMDPTVWIFDDRKIILEEAFNESDKLEESDTLQEAAERWDRAISRQEKPPVNKSLSRHEREDILKYSYVMPIDDFLNHAEINSDATHATIATDSGEVRITLQELYESYLLFAIDGKPLTDDGPVHLMYKDGSNRDTPLKGVNKIVIN</sequence>
<dbReference type="RefSeq" id="WP_345824023.1">
    <property type="nucleotide sequence ID" value="NZ_JBDIML010000001.1"/>
</dbReference>
<evidence type="ECO:0000313" key="1">
    <source>
        <dbReference type="EMBL" id="MEN2766578.1"/>
    </source>
</evidence>
<dbReference type="Proteomes" id="UP001444625">
    <property type="component" value="Unassembled WGS sequence"/>
</dbReference>
<evidence type="ECO:0000313" key="2">
    <source>
        <dbReference type="Proteomes" id="UP001444625"/>
    </source>
</evidence>
<proteinExistence type="predicted"/>
<keyword evidence="2" id="KW-1185">Reference proteome</keyword>
<evidence type="ECO:0008006" key="3">
    <source>
        <dbReference type="Google" id="ProtNLM"/>
    </source>
</evidence>
<protein>
    <recommendedName>
        <fullName evidence="3">Peptidyl-prolyl cis-trans isomerase</fullName>
    </recommendedName>
</protein>
<name>A0ABU9XGD7_9BACI</name>
<accession>A0ABU9XGD7</accession>
<dbReference type="EMBL" id="JBDIML010000001">
    <property type="protein sequence ID" value="MEN2766578.1"/>
    <property type="molecule type" value="Genomic_DNA"/>
</dbReference>
<organism evidence="1 2">
    <name type="scientific">Ornithinibacillus xuwenensis</name>
    <dbReference type="NCBI Taxonomy" id="3144668"/>
    <lineage>
        <taxon>Bacteria</taxon>
        <taxon>Bacillati</taxon>
        <taxon>Bacillota</taxon>
        <taxon>Bacilli</taxon>
        <taxon>Bacillales</taxon>
        <taxon>Bacillaceae</taxon>
        <taxon>Ornithinibacillus</taxon>
    </lineage>
</organism>
<reference evidence="1 2" key="1">
    <citation type="submission" date="2024-05" db="EMBL/GenBank/DDBJ databases">
        <authorList>
            <person name="Haq I."/>
            <person name="Ullah Z."/>
            <person name="Ahmad R."/>
            <person name="Li M."/>
            <person name="Tong Y."/>
        </authorList>
    </citation>
    <scope>NUCLEOTIDE SEQUENCE [LARGE SCALE GENOMIC DNA]</scope>
    <source>
        <strain evidence="1 2">16A2E</strain>
    </source>
</reference>
<comment type="caution">
    <text evidence="1">The sequence shown here is derived from an EMBL/GenBank/DDBJ whole genome shotgun (WGS) entry which is preliminary data.</text>
</comment>